<name>A0A540NNY0_MALBA</name>
<reference evidence="2 3" key="1">
    <citation type="journal article" date="2019" name="G3 (Bethesda)">
        <title>Sequencing of a Wild Apple (Malus baccata) Genome Unravels the Differences Between Cultivated and Wild Apple Species Regarding Disease Resistance and Cold Tolerance.</title>
        <authorList>
            <person name="Chen X."/>
        </authorList>
    </citation>
    <scope>NUCLEOTIDE SEQUENCE [LARGE SCALE GENOMIC DNA]</scope>
    <source>
        <strain evidence="3">cv. Shandingzi</strain>
        <tissue evidence="2">Leaves</tissue>
    </source>
</reference>
<feature type="compositionally biased region" description="Basic and acidic residues" evidence="1">
    <location>
        <begin position="121"/>
        <end position="133"/>
    </location>
</feature>
<sequence length="168" mass="19062">MAHMAPCQDIFKRCANFHVVCKGNCWSKKESSAVHITKTLIFRENGDVTKRRPHHPFGSRWDKWHRIVILEKHNHETYEVRTGVKLEAGKEVVALLGISKRSNENAEEKNLNDRGNAGSKGTKDRASDSFTRDNETDALEIEEVEETKHLLFQIGTFLSCPKSSSVVS</sequence>
<organism evidence="2 3">
    <name type="scientific">Malus baccata</name>
    <name type="common">Siberian crab apple</name>
    <name type="synonym">Pyrus baccata</name>
    <dbReference type="NCBI Taxonomy" id="106549"/>
    <lineage>
        <taxon>Eukaryota</taxon>
        <taxon>Viridiplantae</taxon>
        <taxon>Streptophyta</taxon>
        <taxon>Embryophyta</taxon>
        <taxon>Tracheophyta</taxon>
        <taxon>Spermatophyta</taxon>
        <taxon>Magnoliopsida</taxon>
        <taxon>eudicotyledons</taxon>
        <taxon>Gunneridae</taxon>
        <taxon>Pentapetalae</taxon>
        <taxon>rosids</taxon>
        <taxon>fabids</taxon>
        <taxon>Rosales</taxon>
        <taxon>Rosaceae</taxon>
        <taxon>Amygdaloideae</taxon>
        <taxon>Maleae</taxon>
        <taxon>Malus</taxon>
    </lineage>
</organism>
<protein>
    <submittedName>
        <fullName evidence="2">Uncharacterized protein</fullName>
    </submittedName>
</protein>
<comment type="caution">
    <text evidence="2">The sequence shown here is derived from an EMBL/GenBank/DDBJ whole genome shotgun (WGS) entry which is preliminary data.</text>
</comment>
<evidence type="ECO:0000256" key="1">
    <source>
        <dbReference type="SAM" id="MobiDB-lite"/>
    </source>
</evidence>
<proteinExistence type="predicted"/>
<accession>A0A540NNY0</accession>
<dbReference type="Proteomes" id="UP000315295">
    <property type="component" value="Unassembled WGS sequence"/>
</dbReference>
<dbReference type="EMBL" id="VIEB01000016">
    <property type="protein sequence ID" value="TQE12748.1"/>
    <property type="molecule type" value="Genomic_DNA"/>
</dbReference>
<keyword evidence="3" id="KW-1185">Reference proteome</keyword>
<feature type="region of interest" description="Disordered" evidence="1">
    <location>
        <begin position="104"/>
        <end position="133"/>
    </location>
</feature>
<gene>
    <name evidence="2" type="ORF">C1H46_001621</name>
</gene>
<evidence type="ECO:0000313" key="2">
    <source>
        <dbReference type="EMBL" id="TQE12748.1"/>
    </source>
</evidence>
<dbReference type="AlphaFoldDB" id="A0A540NNY0"/>
<evidence type="ECO:0000313" key="3">
    <source>
        <dbReference type="Proteomes" id="UP000315295"/>
    </source>
</evidence>